<dbReference type="InterPro" id="IPR011001">
    <property type="entry name" value="Saposin-like"/>
</dbReference>
<dbReference type="WBParaSite" id="SVE_0099400.1">
    <property type="protein sequence ID" value="SVE_0099400.1"/>
    <property type="gene ID" value="SVE_0099400"/>
</dbReference>
<evidence type="ECO:0000313" key="2">
    <source>
        <dbReference type="WBParaSite" id="SVE_0099400.1"/>
    </source>
</evidence>
<dbReference type="SUPFAM" id="SSF47862">
    <property type="entry name" value="Saposin"/>
    <property type="match status" value="1"/>
</dbReference>
<keyword evidence="1" id="KW-1185">Reference proteome</keyword>
<evidence type="ECO:0000313" key="1">
    <source>
        <dbReference type="Proteomes" id="UP000035680"/>
    </source>
</evidence>
<protein>
    <submittedName>
        <fullName evidence="2">Saposin B-type domain-containing protein</fullName>
    </submittedName>
</protein>
<reference evidence="2" key="2">
    <citation type="submission" date="2015-08" db="UniProtKB">
        <authorList>
            <consortium name="WormBaseParasite"/>
        </authorList>
    </citation>
    <scope>IDENTIFICATION</scope>
</reference>
<accession>A0A0K0EWU0</accession>
<dbReference type="Proteomes" id="UP000035680">
    <property type="component" value="Unassembled WGS sequence"/>
</dbReference>
<dbReference type="Gene3D" id="1.10.225.10">
    <property type="entry name" value="Saposin-like"/>
    <property type="match status" value="1"/>
</dbReference>
<reference evidence="1" key="1">
    <citation type="submission" date="2014-07" db="EMBL/GenBank/DDBJ databases">
        <authorList>
            <person name="Martin A.A"/>
            <person name="De Silva N."/>
        </authorList>
    </citation>
    <scope>NUCLEOTIDE SEQUENCE</scope>
</reference>
<dbReference type="AlphaFoldDB" id="A0A0K0EWU0"/>
<proteinExistence type="predicted"/>
<sequence length="151" mass="17561">MIENYTCKIILLIVYTKIVSPITFDYQIHEFNSEDGSLMLGCIICKQFLYYIDTFYQLGMDKESIKESIHADYCNDIGLFSSICVKTLDAYYEDMWINSLNVLNKTVEKRCQNVGLCPTVNQLDVCSSTTDSKYSIHRNKFIKNKKSREEL</sequence>
<organism evidence="1 2">
    <name type="scientific">Strongyloides venezuelensis</name>
    <name type="common">Threadworm</name>
    <dbReference type="NCBI Taxonomy" id="75913"/>
    <lineage>
        <taxon>Eukaryota</taxon>
        <taxon>Metazoa</taxon>
        <taxon>Ecdysozoa</taxon>
        <taxon>Nematoda</taxon>
        <taxon>Chromadorea</taxon>
        <taxon>Rhabditida</taxon>
        <taxon>Tylenchina</taxon>
        <taxon>Panagrolaimomorpha</taxon>
        <taxon>Strongyloidoidea</taxon>
        <taxon>Strongyloididae</taxon>
        <taxon>Strongyloides</taxon>
    </lineage>
</organism>
<name>A0A0K0EWU0_STRVS</name>